<proteinExistence type="predicted"/>
<evidence type="ECO:0000313" key="1">
    <source>
        <dbReference type="EMBL" id="NYJ37066.1"/>
    </source>
</evidence>
<dbReference type="InterPro" id="IPR029062">
    <property type="entry name" value="Class_I_gatase-like"/>
</dbReference>
<gene>
    <name evidence="1" type="ORF">HNR10_004947</name>
</gene>
<protein>
    <submittedName>
        <fullName evidence="1">Uncharacterized protein</fullName>
    </submittedName>
</protein>
<dbReference type="Gene3D" id="3.40.50.880">
    <property type="match status" value="1"/>
</dbReference>
<dbReference type="Proteomes" id="UP000572051">
    <property type="component" value="Unassembled WGS sequence"/>
</dbReference>
<reference evidence="1 2" key="1">
    <citation type="submission" date="2020-07" db="EMBL/GenBank/DDBJ databases">
        <title>Sequencing the genomes of 1000 actinobacteria strains.</title>
        <authorList>
            <person name="Klenk H.-P."/>
        </authorList>
    </citation>
    <scope>NUCLEOTIDE SEQUENCE [LARGE SCALE GENOMIC DNA]</scope>
    <source>
        <strain evidence="1 2">DSM 44442</strain>
    </source>
</reference>
<organism evidence="1 2">
    <name type="scientific">Nocardiopsis aegyptia</name>
    <dbReference type="NCBI Taxonomy" id="220378"/>
    <lineage>
        <taxon>Bacteria</taxon>
        <taxon>Bacillati</taxon>
        <taxon>Actinomycetota</taxon>
        <taxon>Actinomycetes</taxon>
        <taxon>Streptosporangiales</taxon>
        <taxon>Nocardiopsidaceae</taxon>
        <taxon>Nocardiopsis</taxon>
    </lineage>
</organism>
<evidence type="ECO:0000313" key="2">
    <source>
        <dbReference type="Proteomes" id="UP000572051"/>
    </source>
</evidence>
<comment type="caution">
    <text evidence="1">The sequence shown here is derived from an EMBL/GenBank/DDBJ whole genome shotgun (WGS) entry which is preliminary data.</text>
</comment>
<accession>A0A7Z0JCB9</accession>
<keyword evidence="2" id="KW-1185">Reference proteome</keyword>
<dbReference type="EMBL" id="JACCFS010000001">
    <property type="protein sequence ID" value="NYJ37066.1"/>
    <property type="molecule type" value="Genomic_DNA"/>
</dbReference>
<name>A0A7Z0JCB9_9ACTN</name>
<dbReference type="RefSeq" id="WP_179827460.1">
    <property type="nucleotide sequence ID" value="NZ_JACCFS010000001.1"/>
</dbReference>
<sequence length="68" mass="7335">MASGTTHQVDILLFAGADLLDAVGPAEVFTMANYLITPSHPHDEMRYLAEGVTGSLAWRSHRSASRPP</sequence>
<dbReference type="AlphaFoldDB" id="A0A7Z0JCB9"/>